<dbReference type="InterPro" id="IPR036514">
    <property type="entry name" value="SGNH_hydro_sf"/>
</dbReference>
<dbReference type="AlphaFoldDB" id="A0A0F5IR06"/>
<dbReference type="PATRIC" id="fig|1203610.3.peg.5296"/>
<dbReference type="Gene3D" id="3.40.50.1110">
    <property type="entry name" value="SGNH hydrolase"/>
    <property type="match status" value="1"/>
</dbReference>
<dbReference type="GO" id="GO:0016788">
    <property type="term" value="F:hydrolase activity, acting on ester bonds"/>
    <property type="evidence" value="ECO:0007669"/>
    <property type="project" value="UniProtKB-ARBA"/>
</dbReference>
<protein>
    <recommendedName>
        <fullName evidence="3">SGNH hydrolase-type esterase domain-containing protein</fullName>
    </recommendedName>
</protein>
<keyword evidence="2" id="KW-1185">Reference proteome</keyword>
<proteinExistence type="predicted"/>
<sequence length="311" mass="35448">MKRMVKKYLLIAGGSLLVLLVAGEVYLRREWGFCDSVLMQSDPDFEYIAQPDQNRYRFKRHIVYNAYSQRNTPVDSSAFIVLGLGDSVLNGGALTDQDSLATSRLSNDLSTFMGKDVQVLNISAGSWGPDNCEAYLKRYGMFSGKVAFLVCSSHDAHDNINHQSVIDVLPGFSSRQYLSAWIELFDRYLIPRYLLSYLGCPDSDKGVSEISKDGKVFNTGFEALASRFRHAGIPFFIWLHPEKTELERGTYNREGKEILEFCVRDTVPVIEGLKYMSFDDYRDNIHLNEHGQQKLAEHLSLFSERILTMYK</sequence>
<comment type="caution">
    <text evidence="1">The sequence shown here is derived from an EMBL/GenBank/DDBJ whole genome shotgun (WGS) entry which is preliminary data.</text>
</comment>
<accession>A0A0F5IR06</accession>
<dbReference type="RefSeq" id="WP_028727970.1">
    <property type="nucleotide sequence ID" value="NZ_AUAE01000025.1"/>
</dbReference>
<evidence type="ECO:0000313" key="2">
    <source>
        <dbReference type="Proteomes" id="UP000033035"/>
    </source>
</evidence>
<dbReference type="HOGENOM" id="CLU_843871_0_0_10"/>
<dbReference type="STRING" id="1203610.HMPREF1536_05181"/>
<evidence type="ECO:0008006" key="3">
    <source>
        <dbReference type="Google" id="ProtNLM"/>
    </source>
</evidence>
<dbReference type="Proteomes" id="UP000033035">
    <property type="component" value="Unassembled WGS sequence"/>
</dbReference>
<evidence type="ECO:0000313" key="1">
    <source>
        <dbReference type="EMBL" id="KKB47537.1"/>
    </source>
</evidence>
<organism evidence="1 2">
    <name type="scientific">Parabacteroides gordonii MS-1 = DSM 23371</name>
    <dbReference type="NCBI Taxonomy" id="1203610"/>
    <lineage>
        <taxon>Bacteria</taxon>
        <taxon>Pseudomonadati</taxon>
        <taxon>Bacteroidota</taxon>
        <taxon>Bacteroidia</taxon>
        <taxon>Bacteroidales</taxon>
        <taxon>Tannerellaceae</taxon>
        <taxon>Parabacteroides</taxon>
    </lineage>
</organism>
<name>A0A0F5IR06_9BACT</name>
<dbReference type="SUPFAM" id="SSF52266">
    <property type="entry name" value="SGNH hydrolase"/>
    <property type="match status" value="1"/>
</dbReference>
<reference evidence="1 2" key="1">
    <citation type="submission" date="2013-04" db="EMBL/GenBank/DDBJ databases">
        <title>The Genome Sequence of Parabacteroides gordonii DSM 23371.</title>
        <authorList>
            <consortium name="The Broad Institute Genomics Platform"/>
            <person name="Earl A."/>
            <person name="Ward D."/>
            <person name="Feldgarden M."/>
            <person name="Gevers D."/>
            <person name="Martens E."/>
            <person name="Sakamoto M."/>
            <person name="Benno Y."/>
            <person name="Suzuki N."/>
            <person name="Matsunaga N."/>
            <person name="Koshihara K."/>
            <person name="Seki M."/>
            <person name="Komiya H."/>
            <person name="Walker B."/>
            <person name="Young S."/>
            <person name="Zeng Q."/>
            <person name="Gargeya S."/>
            <person name="Fitzgerald M."/>
            <person name="Haas B."/>
            <person name="Abouelleil A."/>
            <person name="Allen A.W."/>
            <person name="Alvarado L."/>
            <person name="Arachchi H.M."/>
            <person name="Berlin A.M."/>
            <person name="Chapman S.B."/>
            <person name="Gainer-Dewar J."/>
            <person name="Goldberg J."/>
            <person name="Griggs A."/>
            <person name="Gujja S."/>
            <person name="Hansen M."/>
            <person name="Howarth C."/>
            <person name="Imamovic A."/>
            <person name="Ireland A."/>
            <person name="Larimer J."/>
            <person name="McCowan C."/>
            <person name="Murphy C."/>
            <person name="Pearson M."/>
            <person name="Poon T.W."/>
            <person name="Priest M."/>
            <person name="Roberts A."/>
            <person name="Saif S."/>
            <person name="Shea T."/>
            <person name="Sisk P."/>
            <person name="Sykes S."/>
            <person name="Wortman J."/>
            <person name="Nusbaum C."/>
            <person name="Birren B."/>
        </authorList>
    </citation>
    <scope>NUCLEOTIDE SEQUENCE [LARGE SCALE GENOMIC DNA]</scope>
    <source>
        <strain evidence="1 2">MS-1</strain>
    </source>
</reference>
<gene>
    <name evidence="1" type="ORF">HMPREF1536_05181</name>
</gene>
<dbReference type="EMBL" id="AQHW01000029">
    <property type="protein sequence ID" value="KKB47537.1"/>
    <property type="molecule type" value="Genomic_DNA"/>
</dbReference>